<evidence type="ECO:0000256" key="3">
    <source>
        <dbReference type="ARBA" id="ARBA00022679"/>
    </source>
</evidence>
<dbReference type="PaxDb" id="3880-AET01693"/>
<dbReference type="EnsemblPlants" id="AES89596">
    <property type="protein sequence ID" value="AES89596"/>
    <property type="gene ID" value="MTR_4g077600"/>
</dbReference>
<dbReference type="eggNOG" id="KOG0385">
    <property type="taxonomic scope" value="Eukaryota"/>
</dbReference>
<dbReference type="PANTHER" id="PTHR10799">
    <property type="entry name" value="SNF2/RAD54 HELICASE FAMILY"/>
    <property type="match status" value="1"/>
</dbReference>
<protein>
    <submittedName>
        <fullName evidence="8">Class II histone deacetylase complex subunit 2 and 3 protein</fullName>
    </submittedName>
</protein>
<name>G7JRR3_MEDTR</name>
<dbReference type="Proteomes" id="UP000002051">
    <property type="component" value="Chromosome 4"/>
</dbReference>
<dbReference type="eggNOG" id="KOG0799">
    <property type="taxonomic scope" value="Eukaryota"/>
</dbReference>
<dbReference type="Gene3D" id="3.40.50.300">
    <property type="entry name" value="P-loop containing nucleotide triphosphate hydrolases"/>
    <property type="match status" value="1"/>
</dbReference>
<keyword evidence="4" id="KW-0378">Hydrolase</keyword>
<dbReference type="Pfam" id="PF02485">
    <property type="entry name" value="Branch"/>
    <property type="match status" value="1"/>
</dbReference>
<evidence type="ECO:0000313" key="9">
    <source>
        <dbReference type="EnsemblPlants" id="AES89596"/>
    </source>
</evidence>
<evidence type="ECO:0000256" key="7">
    <source>
        <dbReference type="SAM" id="Coils"/>
    </source>
</evidence>
<dbReference type="InterPro" id="IPR003406">
    <property type="entry name" value="Glyco_trans_14"/>
</dbReference>
<evidence type="ECO:0000313" key="8">
    <source>
        <dbReference type="EMBL" id="AES89596.2"/>
    </source>
</evidence>
<feature type="coiled-coil region" evidence="7">
    <location>
        <begin position="210"/>
        <end position="237"/>
    </location>
</feature>
<keyword evidence="6" id="KW-0325">Glycoprotein</keyword>
<gene>
    <name evidence="9" type="primary">11444441</name>
    <name evidence="8" type="ordered locus">MTR_4g077600</name>
</gene>
<dbReference type="SUPFAM" id="SSF52540">
    <property type="entry name" value="P-loop containing nucleoside triphosphate hydrolases"/>
    <property type="match status" value="1"/>
</dbReference>
<dbReference type="GO" id="GO:0016757">
    <property type="term" value="F:glycosyltransferase activity"/>
    <property type="evidence" value="ECO:0007669"/>
    <property type="project" value="UniProtKB-KW"/>
</dbReference>
<keyword evidence="7" id="KW-0175">Coiled coil</keyword>
<evidence type="ECO:0000256" key="5">
    <source>
        <dbReference type="ARBA" id="ARBA00023136"/>
    </source>
</evidence>
<dbReference type="OrthoDB" id="1738433at2759"/>
<accession>G7JRR3</accession>
<dbReference type="GO" id="GO:0016787">
    <property type="term" value="F:hydrolase activity"/>
    <property type="evidence" value="ECO:0007669"/>
    <property type="project" value="UniProtKB-KW"/>
</dbReference>
<sequence>MNQHLLHTFSYLPRDLNFIDHTSDIGWKDHQRGRPIIADPGLDMNKKQDVFWITQEKLWPCHSSSEIRKSVQNAPSVCQFDAGRSPTSLNNLVIQLRKVCNHPDLLESVFDGSYFYPPVNEIIGKCGKFQLVDRLLERLFARNHKVLIFSQWTKVPDIMDYYFSEKGFKVSRIDGSVKLDDRKRQIIWHEVGESESEEDRMVYELEQECLEVYRRKVDKANCSRAQLRQQIADSEANL</sequence>
<keyword evidence="5" id="KW-0472">Membrane</keyword>
<evidence type="ECO:0000256" key="1">
    <source>
        <dbReference type="ARBA" id="ARBA00004606"/>
    </source>
</evidence>
<dbReference type="GO" id="GO:0016020">
    <property type="term" value="C:membrane"/>
    <property type="evidence" value="ECO:0007669"/>
    <property type="project" value="UniProtKB-SubCell"/>
</dbReference>
<keyword evidence="2" id="KW-0328">Glycosyltransferase</keyword>
<accession>A0A0C3X025</accession>
<dbReference type="InterPro" id="IPR049730">
    <property type="entry name" value="SNF2/RAD54-like_C"/>
</dbReference>
<evidence type="ECO:0000256" key="6">
    <source>
        <dbReference type="ARBA" id="ARBA00023180"/>
    </source>
</evidence>
<evidence type="ECO:0000313" key="10">
    <source>
        <dbReference type="Proteomes" id="UP000002051"/>
    </source>
</evidence>
<comment type="subcellular location">
    <subcellularLocation>
        <location evidence="1">Membrane</location>
        <topology evidence="1">Single-pass type II membrane protein</topology>
    </subcellularLocation>
</comment>
<dbReference type="EMBL" id="CM001220">
    <property type="protein sequence ID" value="AES89596.2"/>
    <property type="molecule type" value="Genomic_DNA"/>
</dbReference>
<keyword evidence="3" id="KW-0808">Transferase</keyword>
<evidence type="ECO:0000256" key="4">
    <source>
        <dbReference type="ARBA" id="ARBA00022801"/>
    </source>
</evidence>
<dbReference type="CDD" id="cd18793">
    <property type="entry name" value="SF2_C_SNF"/>
    <property type="match status" value="1"/>
</dbReference>
<dbReference type="InterPro" id="IPR027417">
    <property type="entry name" value="P-loop_NTPase"/>
</dbReference>
<dbReference type="Pfam" id="PF03999">
    <property type="entry name" value="MAP65_ASE1"/>
    <property type="match status" value="1"/>
</dbReference>
<reference evidence="9" key="3">
    <citation type="submission" date="2015-04" db="UniProtKB">
        <authorList>
            <consortium name="EnsemblPlants"/>
        </authorList>
    </citation>
    <scope>IDENTIFICATION</scope>
    <source>
        <strain evidence="9">cv. Jemalong A17</strain>
    </source>
</reference>
<organism evidence="8 10">
    <name type="scientific">Medicago truncatula</name>
    <name type="common">Barrel medic</name>
    <name type="synonym">Medicago tribuloides</name>
    <dbReference type="NCBI Taxonomy" id="3880"/>
    <lineage>
        <taxon>Eukaryota</taxon>
        <taxon>Viridiplantae</taxon>
        <taxon>Streptophyta</taxon>
        <taxon>Embryophyta</taxon>
        <taxon>Tracheophyta</taxon>
        <taxon>Spermatophyta</taxon>
        <taxon>Magnoliopsida</taxon>
        <taxon>eudicotyledons</taxon>
        <taxon>Gunneridae</taxon>
        <taxon>Pentapetalae</taxon>
        <taxon>rosids</taxon>
        <taxon>fabids</taxon>
        <taxon>Fabales</taxon>
        <taxon>Fabaceae</taxon>
        <taxon>Papilionoideae</taxon>
        <taxon>50 kb inversion clade</taxon>
        <taxon>NPAAA clade</taxon>
        <taxon>Hologalegina</taxon>
        <taxon>IRL clade</taxon>
        <taxon>Trifolieae</taxon>
        <taxon>Medicago</taxon>
    </lineage>
</organism>
<dbReference type="AlphaFoldDB" id="G7JRR3"/>
<keyword evidence="10" id="KW-1185">Reference proteome</keyword>
<reference evidence="8 10" key="2">
    <citation type="journal article" date="2014" name="BMC Genomics">
        <title>An improved genome release (version Mt4.0) for the model legume Medicago truncatula.</title>
        <authorList>
            <person name="Tang H."/>
            <person name="Krishnakumar V."/>
            <person name="Bidwell S."/>
            <person name="Rosen B."/>
            <person name="Chan A."/>
            <person name="Zhou S."/>
            <person name="Gentzbittel L."/>
            <person name="Childs K.L."/>
            <person name="Yandell M."/>
            <person name="Gundlach H."/>
            <person name="Mayer K.F."/>
            <person name="Schwartz D.C."/>
            <person name="Town C.D."/>
        </authorList>
    </citation>
    <scope>GENOME REANNOTATION</scope>
    <source>
        <strain evidence="9 10">cv. Jemalong A17</strain>
    </source>
</reference>
<dbReference type="HOGENOM" id="CLU_1167378_0_0_1"/>
<proteinExistence type="predicted"/>
<reference evidence="8 10" key="1">
    <citation type="journal article" date="2011" name="Nature">
        <title>The Medicago genome provides insight into the evolution of rhizobial symbioses.</title>
        <authorList>
            <person name="Young N.D."/>
            <person name="Debelle F."/>
            <person name="Oldroyd G.E."/>
            <person name="Geurts R."/>
            <person name="Cannon S.B."/>
            <person name="Udvardi M.K."/>
            <person name="Benedito V.A."/>
            <person name="Mayer K.F."/>
            <person name="Gouzy J."/>
            <person name="Schoof H."/>
            <person name="Van de Peer Y."/>
            <person name="Proost S."/>
            <person name="Cook D.R."/>
            <person name="Meyers B.C."/>
            <person name="Spannagl M."/>
            <person name="Cheung F."/>
            <person name="De Mita S."/>
            <person name="Krishnakumar V."/>
            <person name="Gundlach H."/>
            <person name="Zhou S."/>
            <person name="Mudge J."/>
            <person name="Bharti A.K."/>
            <person name="Murray J.D."/>
            <person name="Naoumkina M.A."/>
            <person name="Rosen B."/>
            <person name="Silverstein K.A."/>
            <person name="Tang H."/>
            <person name="Rombauts S."/>
            <person name="Zhao P.X."/>
            <person name="Zhou P."/>
            <person name="Barbe V."/>
            <person name="Bardou P."/>
            <person name="Bechner M."/>
            <person name="Bellec A."/>
            <person name="Berger A."/>
            <person name="Berges H."/>
            <person name="Bidwell S."/>
            <person name="Bisseling T."/>
            <person name="Choisne N."/>
            <person name="Couloux A."/>
            <person name="Denny R."/>
            <person name="Deshpande S."/>
            <person name="Dai X."/>
            <person name="Doyle J.J."/>
            <person name="Dudez A.M."/>
            <person name="Farmer A.D."/>
            <person name="Fouteau S."/>
            <person name="Franken C."/>
            <person name="Gibelin C."/>
            <person name="Gish J."/>
            <person name="Goldstein S."/>
            <person name="Gonzalez A.J."/>
            <person name="Green P.J."/>
            <person name="Hallab A."/>
            <person name="Hartog M."/>
            <person name="Hua A."/>
            <person name="Humphray S.J."/>
            <person name="Jeong D.H."/>
            <person name="Jing Y."/>
            <person name="Jocker A."/>
            <person name="Kenton S.M."/>
            <person name="Kim D.J."/>
            <person name="Klee K."/>
            <person name="Lai H."/>
            <person name="Lang C."/>
            <person name="Lin S."/>
            <person name="Macmil S.L."/>
            <person name="Magdelenat G."/>
            <person name="Matthews L."/>
            <person name="McCorrison J."/>
            <person name="Monaghan E.L."/>
            <person name="Mun J.H."/>
            <person name="Najar F.Z."/>
            <person name="Nicholson C."/>
            <person name="Noirot C."/>
            <person name="O'Bleness M."/>
            <person name="Paule C.R."/>
            <person name="Poulain J."/>
            <person name="Prion F."/>
            <person name="Qin B."/>
            <person name="Qu C."/>
            <person name="Retzel E.F."/>
            <person name="Riddle C."/>
            <person name="Sallet E."/>
            <person name="Samain S."/>
            <person name="Samson N."/>
            <person name="Sanders I."/>
            <person name="Saurat O."/>
            <person name="Scarpelli C."/>
            <person name="Schiex T."/>
            <person name="Segurens B."/>
            <person name="Severin A.J."/>
            <person name="Sherrier D.J."/>
            <person name="Shi R."/>
            <person name="Sims S."/>
            <person name="Singer S.R."/>
            <person name="Sinharoy S."/>
            <person name="Sterck L."/>
            <person name="Viollet A."/>
            <person name="Wang B.B."/>
            <person name="Wang K."/>
            <person name="Wang M."/>
            <person name="Wang X."/>
            <person name="Warfsmann J."/>
            <person name="Weissenbach J."/>
            <person name="White D.D."/>
            <person name="White J.D."/>
            <person name="Wiley G.B."/>
            <person name="Wincker P."/>
            <person name="Xing Y."/>
            <person name="Yang L."/>
            <person name="Yao Z."/>
            <person name="Ying F."/>
            <person name="Zhai J."/>
            <person name="Zhou L."/>
            <person name="Zuber A."/>
            <person name="Denarie J."/>
            <person name="Dixon R.A."/>
            <person name="May G.D."/>
            <person name="Schwartz D.C."/>
            <person name="Rogers J."/>
            <person name="Quetier F."/>
            <person name="Town C.D."/>
            <person name="Roe B.A."/>
        </authorList>
    </citation>
    <scope>NUCLEOTIDE SEQUENCE [LARGE SCALE GENOMIC DNA]</scope>
    <source>
        <strain evidence="8">A17</strain>
        <strain evidence="9 10">cv. Jemalong A17</strain>
    </source>
</reference>
<dbReference type="STRING" id="3880.G7JRR3"/>
<evidence type="ECO:0000256" key="2">
    <source>
        <dbReference type="ARBA" id="ARBA00022676"/>
    </source>
</evidence>